<reference evidence="1 2" key="1">
    <citation type="journal article" date="2022" name="bioRxiv">
        <title>The genome of the oomycete Peronosclerospora sorghi, a cosmopolitan pathogen of maize and sorghum, is inflated with dispersed pseudogenes.</title>
        <authorList>
            <person name="Fletcher K."/>
            <person name="Martin F."/>
            <person name="Isakeit T."/>
            <person name="Cavanaugh K."/>
            <person name="Magill C."/>
            <person name="Michelmore R."/>
        </authorList>
    </citation>
    <scope>NUCLEOTIDE SEQUENCE [LARGE SCALE GENOMIC DNA]</scope>
    <source>
        <strain evidence="1">P6</strain>
    </source>
</reference>
<keyword evidence="2" id="KW-1185">Reference proteome</keyword>
<comment type="caution">
    <text evidence="1">The sequence shown here is derived from an EMBL/GenBank/DDBJ whole genome shotgun (WGS) entry which is preliminary data.</text>
</comment>
<evidence type="ECO:0000313" key="1">
    <source>
        <dbReference type="EMBL" id="KAI9909931.1"/>
    </source>
</evidence>
<gene>
    <name evidence="1" type="ORF">PsorP6_010377</name>
</gene>
<organism evidence="1 2">
    <name type="scientific">Peronosclerospora sorghi</name>
    <dbReference type="NCBI Taxonomy" id="230839"/>
    <lineage>
        <taxon>Eukaryota</taxon>
        <taxon>Sar</taxon>
        <taxon>Stramenopiles</taxon>
        <taxon>Oomycota</taxon>
        <taxon>Peronosporomycetes</taxon>
        <taxon>Peronosporales</taxon>
        <taxon>Peronosporaceae</taxon>
        <taxon>Peronosclerospora</taxon>
    </lineage>
</organism>
<protein>
    <submittedName>
        <fullName evidence="1">Uncharacterized protein</fullName>
    </submittedName>
</protein>
<name>A0ACC0VW34_9STRA</name>
<sequence>MNVTYTRPWKKYTWKFPSAVCLYAWEMNVPYEFSLTVRVQVMYMMSAMYIMYQPVHHHPLPSRPSPSHPRMATTRPRSVVLHLDLNRTVLMSDAAGGRTLEDTVNYLLSECTWGYVHPSHPSKWHCVSDVASMAPPVLAPRATLATRLITYKQFVDDAYPYQTIADALDDESDRERIHAHNRAAKAQRTALQSAFVTGPGARVRACFDTVLAQLQFPSGTQRERAKTLASTLPSRSRLHQAWRDGRYYLLPSFVHFLASLASSEQDVKLVFRTFGDDLADVATELALLVDGTHPTGLPALPERFRLALTPSRIGTFHRDGLGPDGTVLVLGTLDNVPLSARTTCTNAAVQVIRGFPSIHEVLEHMLERASTLALRDDWAWWSAHAEASECGKLLLVDEDATAAGHVRVFLDDHIETHAAHIVDVRDVRSGRPVPFPTARDTYLQRVEPLAAITDINYFTSLFHKHVHT</sequence>
<proteinExistence type="predicted"/>
<evidence type="ECO:0000313" key="2">
    <source>
        <dbReference type="Proteomes" id="UP001163321"/>
    </source>
</evidence>
<dbReference type="EMBL" id="CM047585">
    <property type="protein sequence ID" value="KAI9909931.1"/>
    <property type="molecule type" value="Genomic_DNA"/>
</dbReference>
<dbReference type="Proteomes" id="UP001163321">
    <property type="component" value="Chromosome 6"/>
</dbReference>
<accession>A0ACC0VW34</accession>